<accession>A0AAD4IE05</accession>
<dbReference type="GO" id="GO:0051287">
    <property type="term" value="F:NAD binding"/>
    <property type="evidence" value="ECO:0007669"/>
    <property type="project" value="InterPro"/>
</dbReference>
<protein>
    <recommendedName>
        <fullName evidence="1">Malic enzyme NAD-binding domain-containing protein</fullName>
    </recommendedName>
</protein>
<dbReference type="Proteomes" id="UP001199106">
    <property type="component" value="Unassembled WGS sequence"/>
</dbReference>
<dbReference type="AlphaFoldDB" id="A0AAD4IE05"/>
<proteinExistence type="predicted"/>
<dbReference type="SUPFAM" id="SSF51735">
    <property type="entry name" value="NAD(P)-binding Rossmann-fold domains"/>
    <property type="match status" value="1"/>
</dbReference>
<gene>
    <name evidence="2" type="ORF">G6011_03052</name>
</gene>
<feature type="domain" description="Malic enzyme NAD-binding" evidence="1">
    <location>
        <begin position="11"/>
        <end position="59"/>
    </location>
</feature>
<sequence>MHTHLGYHTLNVVIFPLSNPTKLHEAKPQDLYDWTDGKALVATGSSFLSVKHNGKEYDIC</sequence>
<dbReference type="Gene3D" id="3.40.50.720">
    <property type="entry name" value="NAD(P)-binding Rossmann-like Domain"/>
    <property type="match status" value="1"/>
</dbReference>
<keyword evidence="3" id="KW-1185">Reference proteome</keyword>
<evidence type="ECO:0000313" key="3">
    <source>
        <dbReference type="Proteomes" id="UP001199106"/>
    </source>
</evidence>
<organism evidence="2 3">
    <name type="scientific">Alternaria panax</name>
    <dbReference type="NCBI Taxonomy" id="48097"/>
    <lineage>
        <taxon>Eukaryota</taxon>
        <taxon>Fungi</taxon>
        <taxon>Dikarya</taxon>
        <taxon>Ascomycota</taxon>
        <taxon>Pezizomycotina</taxon>
        <taxon>Dothideomycetes</taxon>
        <taxon>Pleosporomycetidae</taxon>
        <taxon>Pleosporales</taxon>
        <taxon>Pleosporineae</taxon>
        <taxon>Pleosporaceae</taxon>
        <taxon>Alternaria</taxon>
        <taxon>Alternaria sect. Panax</taxon>
    </lineage>
</organism>
<dbReference type="InterPro" id="IPR036291">
    <property type="entry name" value="NAD(P)-bd_dom_sf"/>
</dbReference>
<evidence type="ECO:0000313" key="2">
    <source>
        <dbReference type="EMBL" id="KAG9193017.1"/>
    </source>
</evidence>
<name>A0AAD4IE05_9PLEO</name>
<evidence type="ECO:0000259" key="1">
    <source>
        <dbReference type="Pfam" id="PF03949"/>
    </source>
</evidence>
<reference evidence="2" key="1">
    <citation type="submission" date="2021-07" db="EMBL/GenBank/DDBJ databases">
        <title>Genome Resource of American Ginseng Black Spot Pathogen Alternaria panax.</title>
        <authorList>
            <person name="Qiu C."/>
            <person name="Wang W."/>
            <person name="Liu Z."/>
        </authorList>
    </citation>
    <scope>NUCLEOTIDE SEQUENCE</scope>
    <source>
        <strain evidence="2">BNCC115425</strain>
    </source>
</reference>
<dbReference type="InterPro" id="IPR012302">
    <property type="entry name" value="Malic_NAD-bd"/>
</dbReference>
<dbReference type="EMBL" id="JAANER010000002">
    <property type="protein sequence ID" value="KAG9193017.1"/>
    <property type="molecule type" value="Genomic_DNA"/>
</dbReference>
<dbReference type="Pfam" id="PF03949">
    <property type="entry name" value="Malic_M"/>
    <property type="match status" value="1"/>
</dbReference>
<comment type="caution">
    <text evidence="2">The sequence shown here is derived from an EMBL/GenBank/DDBJ whole genome shotgun (WGS) entry which is preliminary data.</text>
</comment>